<dbReference type="CDD" id="cd07067">
    <property type="entry name" value="HP_PGM_like"/>
    <property type="match status" value="1"/>
</dbReference>
<dbReference type="InterPro" id="IPR029033">
    <property type="entry name" value="His_PPase_superfam"/>
</dbReference>
<comment type="caution">
    <text evidence="1">The sequence shown here is derived from an EMBL/GenBank/DDBJ whole genome shotgun (WGS) entry which is preliminary data.</text>
</comment>
<proteinExistence type="predicted"/>
<dbReference type="Gene3D" id="3.40.50.1240">
    <property type="entry name" value="Phosphoglycerate mutase-like"/>
    <property type="match status" value="1"/>
</dbReference>
<dbReference type="AlphaFoldDB" id="A0A4R7EPS1"/>
<dbReference type="InterPro" id="IPR050275">
    <property type="entry name" value="PGM_Phosphatase"/>
</dbReference>
<accession>A0A4R7EPS1</accession>
<evidence type="ECO:0000313" key="2">
    <source>
        <dbReference type="Proteomes" id="UP000295215"/>
    </source>
</evidence>
<dbReference type="SUPFAM" id="SSF53254">
    <property type="entry name" value="Phosphoglycerate mutase-like"/>
    <property type="match status" value="1"/>
</dbReference>
<dbReference type="GO" id="GO:0005737">
    <property type="term" value="C:cytoplasm"/>
    <property type="evidence" value="ECO:0007669"/>
    <property type="project" value="TreeGrafter"/>
</dbReference>
<dbReference type="EMBL" id="SOAG01000027">
    <property type="protein sequence ID" value="TDS53825.1"/>
    <property type="molecule type" value="Genomic_DNA"/>
</dbReference>
<name>A0A4R7EPS1_9FLAO</name>
<reference evidence="1 2" key="1">
    <citation type="submission" date="2019-03" db="EMBL/GenBank/DDBJ databases">
        <title>Genomic Encyclopedia of Archaeal and Bacterial Type Strains, Phase II (KMG-II): from individual species to whole genera.</title>
        <authorList>
            <person name="Goeker M."/>
        </authorList>
    </citation>
    <scope>NUCLEOTIDE SEQUENCE [LARGE SCALE GENOMIC DNA]</scope>
    <source>
        <strain evidence="1 2">DSM 28213</strain>
    </source>
</reference>
<organism evidence="1 2">
    <name type="scientific">Myroides indicus</name>
    <dbReference type="NCBI Taxonomy" id="1323422"/>
    <lineage>
        <taxon>Bacteria</taxon>
        <taxon>Pseudomonadati</taxon>
        <taxon>Bacteroidota</taxon>
        <taxon>Flavobacteriia</taxon>
        <taxon>Flavobacteriales</taxon>
        <taxon>Flavobacteriaceae</taxon>
        <taxon>Myroides</taxon>
    </lineage>
</organism>
<keyword evidence="2" id="KW-1185">Reference proteome</keyword>
<dbReference type="InterPro" id="IPR013078">
    <property type="entry name" value="His_Pase_superF_clade-1"/>
</dbReference>
<gene>
    <name evidence="1" type="ORF">C8P70_12722</name>
</gene>
<dbReference type="GO" id="GO:0016791">
    <property type="term" value="F:phosphatase activity"/>
    <property type="evidence" value="ECO:0007669"/>
    <property type="project" value="TreeGrafter"/>
</dbReference>
<dbReference type="PANTHER" id="PTHR48100">
    <property type="entry name" value="BROAD-SPECIFICITY PHOSPHATASE YOR283W-RELATED"/>
    <property type="match status" value="1"/>
</dbReference>
<protein>
    <submittedName>
        <fullName evidence="1">Alpha-ribazole phosphatase</fullName>
    </submittedName>
</protein>
<evidence type="ECO:0000313" key="1">
    <source>
        <dbReference type="EMBL" id="TDS53825.1"/>
    </source>
</evidence>
<dbReference type="Proteomes" id="UP000295215">
    <property type="component" value="Unassembled WGS sequence"/>
</dbReference>
<dbReference type="RefSeq" id="WP_133713392.1">
    <property type="nucleotide sequence ID" value="NZ_SOAG01000027.1"/>
</dbReference>
<dbReference type="PANTHER" id="PTHR48100:SF1">
    <property type="entry name" value="HISTIDINE PHOSPHATASE FAMILY PROTEIN-RELATED"/>
    <property type="match status" value="1"/>
</dbReference>
<dbReference type="SMART" id="SM00855">
    <property type="entry name" value="PGAM"/>
    <property type="match status" value="1"/>
</dbReference>
<dbReference type="Pfam" id="PF00300">
    <property type="entry name" value="His_Phos_1"/>
    <property type="match status" value="1"/>
</dbReference>
<dbReference type="OrthoDB" id="9782128at2"/>
<sequence length="186" mass="21424">MEVYVIRHTPVDAPKGICYGQTDLSLLDTYREDLAVVKQQIPADINCIITSPLQRCTLLAKEFNPSSATDKRLMEMNFGDWEMEFWNNINAEQLKIWMSNIENICAPNGENLTQVYSRAASFLEDLRNKNYSKVLIITHAGIIRCFWTYLLQIPLQNTFKIPIGYGEVFSFFLGKNPKDDFIVSKK</sequence>